<feature type="compositionally biased region" description="Polar residues" evidence="4">
    <location>
        <begin position="302"/>
        <end position="315"/>
    </location>
</feature>
<evidence type="ECO:0000313" key="5">
    <source>
        <dbReference type="EMBL" id="OOQ91029.1"/>
    </source>
</evidence>
<dbReference type="PANTHER" id="PTHR43618">
    <property type="entry name" value="7-ALPHA-HYDROXYSTEROID DEHYDROGENASE"/>
    <property type="match status" value="1"/>
</dbReference>
<protein>
    <submittedName>
        <fullName evidence="5">Short chain dehydrogenase/reductase family protein</fullName>
    </submittedName>
</protein>
<dbReference type="AlphaFoldDB" id="A0A1S9RZR0"/>
<feature type="region of interest" description="Disordered" evidence="4">
    <location>
        <begin position="294"/>
        <end position="315"/>
    </location>
</feature>
<comment type="similarity">
    <text evidence="1">Belongs to the short-chain dehydrogenases/reductases (SDR) family.</text>
</comment>
<organism evidence="5 6">
    <name type="scientific">Penicillium brasilianum</name>
    <dbReference type="NCBI Taxonomy" id="104259"/>
    <lineage>
        <taxon>Eukaryota</taxon>
        <taxon>Fungi</taxon>
        <taxon>Dikarya</taxon>
        <taxon>Ascomycota</taxon>
        <taxon>Pezizomycotina</taxon>
        <taxon>Eurotiomycetes</taxon>
        <taxon>Eurotiomycetidae</taxon>
        <taxon>Eurotiales</taxon>
        <taxon>Aspergillaceae</taxon>
        <taxon>Penicillium</taxon>
    </lineage>
</organism>
<dbReference type="EMBL" id="LJBN01000024">
    <property type="protein sequence ID" value="OOQ91029.1"/>
    <property type="molecule type" value="Genomic_DNA"/>
</dbReference>
<dbReference type="InterPro" id="IPR002347">
    <property type="entry name" value="SDR_fam"/>
</dbReference>
<dbReference type="PANTHER" id="PTHR43618:SF2">
    <property type="entry name" value="CHAIN DEHYDROGENASE, PUTATIVE (AFU_ORTHOLOGUE AFUA_6G06930)-RELATED"/>
    <property type="match status" value="1"/>
</dbReference>
<sequence>MPYNLRGRNVLIVGGSRGLGAVVAEKFAVEGCNLAINYLFSQEQADNLASELAKKYSIKAVTIQGDAGLAQDCVRLVQSTIEKLNGLDIIISNAGWTKFTSFGDLDALTDEEWDKCWATNVKSNLVLFKEAAPTFNANSEGGVFIATSSIAGITAAGSSMAYSVTKSAGLHLLQCLKASQGPKVRINAILPGLLLTEWGVRYSSEQIAAWKDKSTLKHEVFLDDCADMYVSLSKNTSMTGQQIVIGDHRDLQHDLVLVMSYVLGLFQVYSGCFYAKDTLSDLFSTDPWFKREQSRYRATKTPKATPQARPNNDSK</sequence>
<proteinExistence type="inferred from homology"/>
<comment type="caution">
    <text evidence="5">The sequence shown here is derived from an EMBL/GenBank/DDBJ whole genome shotgun (WGS) entry which is preliminary data.</text>
</comment>
<evidence type="ECO:0000256" key="4">
    <source>
        <dbReference type="SAM" id="MobiDB-lite"/>
    </source>
</evidence>
<dbReference type="Proteomes" id="UP000190744">
    <property type="component" value="Unassembled WGS sequence"/>
</dbReference>
<evidence type="ECO:0000313" key="6">
    <source>
        <dbReference type="Proteomes" id="UP000190744"/>
    </source>
</evidence>
<dbReference type="InterPro" id="IPR036291">
    <property type="entry name" value="NAD(P)-bd_dom_sf"/>
</dbReference>
<gene>
    <name evidence="5" type="ORF">PEBR_02207</name>
</gene>
<name>A0A1S9RZR0_PENBI</name>
<dbReference type="Pfam" id="PF00106">
    <property type="entry name" value="adh_short"/>
    <property type="match status" value="1"/>
</dbReference>
<keyword evidence="3" id="KW-0560">Oxidoreductase</keyword>
<dbReference type="PRINTS" id="PR00081">
    <property type="entry name" value="GDHRDH"/>
</dbReference>
<dbReference type="Gene3D" id="3.40.50.720">
    <property type="entry name" value="NAD(P)-binding Rossmann-like Domain"/>
    <property type="match status" value="1"/>
</dbReference>
<evidence type="ECO:0000256" key="2">
    <source>
        <dbReference type="ARBA" id="ARBA00022857"/>
    </source>
</evidence>
<accession>A0A1S9RZR0</accession>
<evidence type="ECO:0000256" key="3">
    <source>
        <dbReference type="ARBA" id="ARBA00023002"/>
    </source>
</evidence>
<keyword evidence="2" id="KW-0521">NADP</keyword>
<dbReference type="GO" id="GO:0016491">
    <property type="term" value="F:oxidoreductase activity"/>
    <property type="evidence" value="ECO:0007669"/>
    <property type="project" value="UniProtKB-KW"/>
</dbReference>
<dbReference type="CDD" id="cd05233">
    <property type="entry name" value="SDR_c"/>
    <property type="match status" value="1"/>
</dbReference>
<dbReference type="SUPFAM" id="SSF51735">
    <property type="entry name" value="NAD(P)-binding Rossmann-fold domains"/>
    <property type="match status" value="1"/>
</dbReference>
<evidence type="ECO:0000256" key="1">
    <source>
        <dbReference type="ARBA" id="ARBA00006484"/>
    </source>
</evidence>
<reference evidence="6" key="1">
    <citation type="submission" date="2015-09" db="EMBL/GenBank/DDBJ databases">
        <authorList>
            <person name="Fill T.P."/>
            <person name="Baretta J.F."/>
            <person name="de Almeida L.G."/>
            <person name="Rocha M."/>
            <person name="de Souza D.H."/>
            <person name="Malavazi I."/>
            <person name="Cerdeira L.T."/>
            <person name="Hong H."/>
            <person name="Samborskyy M."/>
            <person name="de Vasconcelos A.T."/>
            <person name="Leadlay P."/>
            <person name="Rodrigues-Filho E."/>
        </authorList>
    </citation>
    <scope>NUCLEOTIDE SEQUENCE [LARGE SCALE GENOMIC DNA]</scope>
    <source>
        <strain evidence="6">LaBioMMi 136</strain>
    </source>
</reference>
<dbReference type="InterPro" id="IPR052178">
    <property type="entry name" value="Sec_Metab_Biosynth_SDR"/>
</dbReference>